<keyword evidence="3" id="KW-0862">Zinc</keyword>
<evidence type="ECO:0000256" key="2">
    <source>
        <dbReference type="ARBA" id="ARBA00022723"/>
    </source>
</evidence>
<keyword evidence="6" id="KW-1185">Reference proteome</keyword>
<dbReference type="GO" id="GO:0046872">
    <property type="term" value="F:metal ion binding"/>
    <property type="evidence" value="ECO:0007669"/>
    <property type="project" value="UniProtKB-KW"/>
</dbReference>
<dbReference type="EMBL" id="JAALDL010000003">
    <property type="protein sequence ID" value="NGN97146.1"/>
    <property type="molecule type" value="Genomic_DNA"/>
</dbReference>
<evidence type="ECO:0000313" key="5">
    <source>
        <dbReference type="EMBL" id="NGN97146.1"/>
    </source>
</evidence>
<protein>
    <submittedName>
        <fullName evidence="5">Aldehyde-activating protein</fullName>
    </submittedName>
</protein>
<keyword evidence="2" id="KW-0479">Metal-binding</keyword>
<dbReference type="PANTHER" id="PTHR28620:SF1">
    <property type="entry name" value="CENP-V_GFA DOMAIN-CONTAINING PROTEIN"/>
    <property type="match status" value="1"/>
</dbReference>
<dbReference type="GO" id="GO:0016846">
    <property type="term" value="F:carbon-sulfur lyase activity"/>
    <property type="evidence" value="ECO:0007669"/>
    <property type="project" value="InterPro"/>
</dbReference>
<dbReference type="RefSeq" id="WP_165012406.1">
    <property type="nucleotide sequence ID" value="NZ_JAALDL010000003.1"/>
</dbReference>
<dbReference type="InterPro" id="IPR011057">
    <property type="entry name" value="Mss4-like_sf"/>
</dbReference>
<comment type="similarity">
    <text evidence="1">Belongs to the Gfa family.</text>
</comment>
<dbReference type="SUPFAM" id="SSF51316">
    <property type="entry name" value="Mss4-like"/>
    <property type="match status" value="1"/>
</dbReference>
<dbReference type="Pfam" id="PF04828">
    <property type="entry name" value="GFA"/>
    <property type="match status" value="1"/>
</dbReference>
<dbReference type="Gene3D" id="2.170.150.70">
    <property type="match status" value="1"/>
</dbReference>
<evidence type="ECO:0000256" key="3">
    <source>
        <dbReference type="ARBA" id="ARBA00022833"/>
    </source>
</evidence>
<proteinExistence type="inferred from homology"/>
<feature type="domain" description="CENP-V/GFA" evidence="4">
    <location>
        <begin position="1"/>
        <end position="113"/>
    </location>
</feature>
<evidence type="ECO:0000313" key="6">
    <source>
        <dbReference type="Proteomes" id="UP000473008"/>
    </source>
</evidence>
<dbReference type="InterPro" id="IPR052355">
    <property type="entry name" value="CENP-V-like"/>
</dbReference>
<organism evidence="5 6">
    <name type="scientific">Grimontia sedimenti</name>
    <dbReference type="NCBI Taxonomy" id="2711294"/>
    <lineage>
        <taxon>Bacteria</taxon>
        <taxon>Pseudomonadati</taxon>
        <taxon>Pseudomonadota</taxon>
        <taxon>Gammaproteobacteria</taxon>
        <taxon>Vibrionales</taxon>
        <taxon>Vibrionaceae</taxon>
        <taxon>Grimontia</taxon>
    </lineage>
</organism>
<dbReference type="Proteomes" id="UP000473008">
    <property type="component" value="Unassembled WGS sequence"/>
</dbReference>
<evidence type="ECO:0000259" key="4">
    <source>
        <dbReference type="PROSITE" id="PS51891"/>
    </source>
</evidence>
<reference evidence="5 6" key="1">
    <citation type="submission" date="2020-02" db="EMBL/GenBank/DDBJ databases">
        <title>The draft genome of Grimontia sedimenta sp. nov., isolated from benthic sediments near coral reefs south of Kuwait.</title>
        <authorList>
            <person name="Mahmoud H.M."/>
            <person name="Jose L."/>
            <person name="Eapen S."/>
        </authorList>
    </citation>
    <scope>NUCLEOTIDE SEQUENCE [LARGE SCALE GENOMIC DNA]</scope>
    <source>
        <strain evidence="5 6">S25</strain>
    </source>
</reference>
<dbReference type="PANTHER" id="PTHR28620">
    <property type="entry name" value="CENTROMERE PROTEIN V"/>
    <property type="match status" value="1"/>
</dbReference>
<dbReference type="AlphaFoldDB" id="A0A6M1RAJ1"/>
<dbReference type="InterPro" id="IPR006913">
    <property type="entry name" value="CENP-V/GFA"/>
</dbReference>
<accession>A0A6M1RAJ1</accession>
<name>A0A6M1RAJ1_9GAMM</name>
<dbReference type="PROSITE" id="PS51891">
    <property type="entry name" value="CENP_V_GFA"/>
    <property type="match status" value="1"/>
</dbReference>
<gene>
    <name evidence="5" type="ORF">G5S52_05595</name>
</gene>
<evidence type="ECO:0000256" key="1">
    <source>
        <dbReference type="ARBA" id="ARBA00005495"/>
    </source>
</evidence>
<comment type="caution">
    <text evidence="5">The sequence shown here is derived from an EMBL/GenBank/DDBJ whole genome shotgun (WGS) entry which is preliminary data.</text>
</comment>
<sequence length="113" mass="12733">MQVQCHCGNVSLSAEYPPTEVTHCNCSICRRYAAAWSYYGLDEVNVSVRESSPKTYSWGDEDIEFHYCPNCGCVTHYVTTPKCAAKIIAINMRMADKHTLENLPVRYINGASF</sequence>